<protein>
    <recommendedName>
        <fullName evidence="1">BTB domain-containing protein</fullName>
    </recommendedName>
</protein>
<organism evidence="2 3">
    <name type="scientific">Armillaria borealis</name>
    <dbReference type="NCBI Taxonomy" id="47425"/>
    <lineage>
        <taxon>Eukaryota</taxon>
        <taxon>Fungi</taxon>
        <taxon>Dikarya</taxon>
        <taxon>Basidiomycota</taxon>
        <taxon>Agaricomycotina</taxon>
        <taxon>Agaricomycetes</taxon>
        <taxon>Agaricomycetidae</taxon>
        <taxon>Agaricales</taxon>
        <taxon>Marasmiineae</taxon>
        <taxon>Physalacriaceae</taxon>
        <taxon>Armillaria</taxon>
    </lineage>
</organism>
<dbReference type="Proteomes" id="UP001175226">
    <property type="component" value="Unassembled WGS sequence"/>
</dbReference>
<evidence type="ECO:0000313" key="2">
    <source>
        <dbReference type="EMBL" id="KAK0434783.1"/>
    </source>
</evidence>
<accession>A0AA39J299</accession>
<evidence type="ECO:0000259" key="1">
    <source>
        <dbReference type="PROSITE" id="PS50097"/>
    </source>
</evidence>
<dbReference type="Pfam" id="PF00651">
    <property type="entry name" value="BTB"/>
    <property type="match status" value="1"/>
</dbReference>
<name>A0AA39J299_9AGAR</name>
<reference evidence="2" key="1">
    <citation type="submission" date="2023-06" db="EMBL/GenBank/DDBJ databases">
        <authorList>
            <consortium name="Lawrence Berkeley National Laboratory"/>
            <person name="Ahrendt S."/>
            <person name="Sahu N."/>
            <person name="Indic B."/>
            <person name="Wong-Bajracharya J."/>
            <person name="Merenyi Z."/>
            <person name="Ke H.-M."/>
            <person name="Monk M."/>
            <person name="Kocsube S."/>
            <person name="Drula E."/>
            <person name="Lipzen A."/>
            <person name="Balint B."/>
            <person name="Henrissat B."/>
            <person name="Andreopoulos B."/>
            <person name="Martin F.M."/>
            <person name="Harder C.B."/>
            <person name="Rigling D."/>
            <person name="Ford K.L."/>
            <person name="Foster G.D."/>
            <person name="Pangilinan J."/>
            <person name="Papanicolaou A."/>
            <person name="Barry K."/>
            <person name="LaButti K."/>
            <person name="Viragh M."/>
            <person name="Koriabine M."/>
            <person name="Yan M."/>
            <person name="Riley R."/>
            <person name="Champramary S."/>
            <person name="Plett K.L."/>
            <person name="Tsai I.J."/>
            <person name="Slot J."/>
            <person name="Sipos G."/>
            <person name="Plett J."/>
            <person name="Nagy L.G."/>
            <person name="Grigoriev I.V."/>
        </authorList>
    </citation>
    <scope>NUCLEOTIDE SEQUENCE</scope>
    <source>
        <strain evidence="2">FPL87.14</strain>
    </source>
</reference>
<evidence type="ECO:0000313" key="3">
    <source>
        <dbReference type="Proteomes" id="UP001175226"/>
    </source>
</evidence>
<feature type="domain" description="BTB" evidence="1">
    <location>
        <begin position="23"/>
        <end position="87"/>
    </location>
</feature>
<proteinExistence type="predicted"/>
<dbReference type="InterPro" id="IPR000210">
    <property type="entry name" value="BTB/POZ_dom"/>
</dbReference>
<gene>
    <name evidence="2" type="ORF">EV421DRAFT_1909084</name>
</gene>
<dbReference type="InterPro" id="IPR011333">
    <property type="entry name" value="SKP1/BTB/POZ_sf"/>
</dbReference>
<dbReference type="CDD" id="cd18186">
    <property type="entry name" value="BTB_POZ_ZBTB_KLHL-like"/>
    <property type="match status" value="1"/>
</dbReference>
<keyword evidence="3" id="KW-1185">Reference proteome</keyword>
<sequence>MDIAELPSITITDPPFNDASDLADLVIRTSDTVDFFVHRAFLFLRSPSSFFRHALEGSHHTEEKGGLPVLEVNEDSATFKFILLFCYPYGTPEITSVEQLLAVGMALDKYCMDHAFERFVQTVIASPLIKEQPLRVFAVAVANGWKVLGETAARNTLGVPLDGVESDVKELDGISARHLQRLLNYHKRCGRTTQIWWISWLAMEQPGCKLLRRSSQCQRCQEKLSNKTFVVGENMLSVFSHFWLRKSYLDPVKKKMLVDPRPQVAFDDGIIREAILASIKECNNDSWIRVASSQIHELAQLVAGEIEKRISEVQLEIEWTK</sequence>
<dbReference type="Gene3D" id="3.30.710.10">
    <property type="entry name" value="Potassium Channel Kv1.1, Chain A"/>
    <property type="match status" value="1"/>
</dbReference>
<dbReference type="PROSITE" id="PS50097">
    <property type="entry name" value="BTB"/>
    <property type="match status" value="1"/>
</dbReference>
<dbReference type="EMBL" id="JAUEPT010000068">
    <property type="protein sequence ID" value="KAK0434783.1"/>
    <property type="molecule type" value="Genomic_DNA"/>
</dbReference>
<dbReference type="AlphaFoldDB" id="A0AA39J299"/>
<dbReference type="SUPFAM" id="SSF54695">
    <property type="entry name" value="POZ domain"/>
    <property type="match status" value="1"/>
</dbReference>
<comment type="caution">
    <text evidence="2">The sequence shown here is derived from an EMBL/GenBank/DDBJ whole genome shotgun (WGS) entry which is preliminary data.</text>
</comment>